<keyword evidence="5" id="KW-1185">Reference proteome</keyword>
<evidence type="ECO:0000256" key="1">
    <source>
        <dbReference type="ARBA" id="ARBA00006484"/>
    </source>
</evidence>
<evidence type="ECO:0000313" key="5">
    <source>
        <dbReference type="Proteomes" id="UP001571476"/>
    </source>
</evidence>
<dbReference type="NCBIfam" id="NF009467">
    <property type="entry name" value="PRK12826.1-3"/>
    <property type="match status" value="1"/>
</dbReference>
<dbReference type="InterPro" id="IPR023985">
    <property type="entry name" value="SDR_subfam_1"/>
</dbReference>
<dbReference type="Pfam" id="PF13561">
    <property type="entry name" value="adh_short_C2"/>
    <property type="match status" value="1"/>
</dbReference>
<dbReference type="EMBL" id="JBGOSP010000051">
    <property type="protein sequence ID" value="MFA3843110.1"/>
    <property type="molecule type" value="Genomic_DNA"/>
</dbReference>
<comment type="similarity">
    <text evidence="1">Belongs to the short-chain dehydrogenases/reductases (SDR) family.</text>
</comment>
<dbReference type="PANTHER" id="PTHR24321">
    <property type="entry name" value="DEHYDROGENASES, SHORT CHAIN"/>
    <property type="match status" value="1"/>
</dbReference>
<proteinExistence type="inferred from homology"/>
<comment type="caution">
    <text evidence="4">The sequence shown here is derived from an EMBL/GenBank/DDBJ whole genome shotgun (WGS) entry which is preliminary data.</text>
</comment>
<protein>
    <submittedName>
        <fullName evidence="4">Mycofactocin-coupled SDR family oxidoreductase</fullName>
    </submittedName>
</protein>
<evidence type="ECO:0000256" key="2">
    <source>
        <dbReference type="ARBA" id="ARBA00023002"/>
    </source>
</evidence>
<dbReference type="PRINTS" id="PR00081">
    <property type="entry name" value="GDHRDH"/>
</dbReference>
<accession>A0ABV4SXZ5</accession>
<dbReference type="RefSeq" id="WP_372566975.1">
    <property type="nucleotide sequence ID" value="NZ_JBGOSP010000051.1"/>
</dbReference>
<dbReference type="InterPro" id="IPR036291">
    <property type="entry name" value="NAD(P)-bd_dom_sf"/>
</dbReference>
<evidence type="ECO:0000256" key="3">
    <source>
        <dbReference type="ARBA" id="ARBA00023027"/>
    </source>
</evidence>
<name>A0ABV4SXZ5_9ACTN</name>
<dbReference type="CDD" id="cd05233">
    <property type="entry name" value="SDR_c"/>
    <property type="match status" value="1"/>
</dbReference>
<dbReference type="NCBIfam" id="TIGR03971">
    <property type="entry name" value="SDR_subfam_1"/>
    <property type="match status" value="1"/>
</dbReference>
<dbReference type="Gene3D" id="3.40.50.720">
    <property type="entry name" value="NAD(P)-binding Rossmann-like Domain"/>
    <property type="match status" value="1"/>
</dbReference>
<keyword evidence="3" id="KW-0520">NAD</keyword>
<keyword evidence="2" id="KW-0560">Oxidoreductase</keyword>
<dbReference type="SUPFAM" id="SSF51735">
    <property type="entry name" value="NAD(P)-binding Rossmann-fold domains"/>
    <property type="match status" value="1"/>
</dbReference>
<organism evidence="4 5">
    <name type="scientific">Streptomyces aureus</name>
    <dbReference type="NCBI Taxonomy" id="193461"/>
    <lineage>
        <taxon>Bacteria</taxon>
        <taxon>Bacillati</taxon>
        <taxon>Actinomycetota</taxon>
        <taxon>Actinomycetes</taxon>
        <taxon>Kitasatosporales</taxon>
        <taxon>Streptomycetaceae</taxon>
        <taxon>Streptomyces</taxon>
    </lineage>
</organism>
<evidence type="ECO:0000313" key="4">
    <source>
        <dbReference type="EMBL" id="MFA3843110.1"/>
    </source>
</evidence>
<gene>
    <name evidence="4" type="ORF">ACEG43_44470</name>
</gene>
<dbReference type="PRINTS" id="PR00080">
    <property type="entry name" value="SDRFAMILY"/>
</dbReference>
<reference evidence="4 5" key="1">
    <citation type="submission" date="2024-08" db="EMBL/GenBank/DDBJ databases">
        <title>Genome sequence of Streptomyces aureus CACIA-1.46HGO.</title>
        <authorList>
            <person name="Evangelista-Martinez Z."/>
        </authorList>
    </citation>
    <scope>NUCLEOTIDE SEQUENCE [LARGE SCALE GENOMIC DNA]</scope>
    <source>
        <strain evidence="4 5">CACIA-1.46HGO</strain>
    </source>
</reference>
<dbReference type="InterPro" id="IPR002347">
    <property type="entry name" value="SDR_fam"/>
</dbReference>
<sequence length="278" mass="29499">MTGRVEGKVAFITGAARGQGRAHAIRLASEGADIVGLDICAQIDSVDYAMSTPDDLKKTVELVEKTGRRMVAKVGDVRNAESLKSAYQEGLDSFGHIDLVVANAGIMPVWGNGSDTMQAWQDCLDVLLTGVLNTVEVAYPRLLQQGTGGSIVITSSMAATQPMMRTLGGRTLGLLGYSAAKAALVNLAQNYASILAYHNIRVNAVHPTGVNTPMVDNDMVRDRFANVDPEDGLTLVNAIPVDTVEAEDIANTVLFLCSDESRYLTGSALRVDAGSSLR</sequence>
<dbReference type="Proteomes" id="UP001571476">
    <property type="component" value="Unassembled WGS sequence"/>
</dbReference>
<dbReference type="PANTHER" id="PTHR24321:SF8">
    <property type="entry name" value="ESTRADIOL 17-BETA-DEHYDROGENASE 8-RELATED"/>
    <property type="match status" value="1"/>
</dbReference>